<dbReference type="PANTHER" id="PTHR11008:SF41">
    <property type="entry name" value="RE70318P"/>
    <property type="match status" value="1"/>
</dbReference>
<dbReference type="FunFam" id="3.15.10.30:FF:000001">
    <property type="entry name" value="Takeout-like protein 1"/>
    <property type="match status" value="1"/>
</dbReference>
<dbReference type="OrthoDB" id="7419171at2759"/>
<dbReference type="InterPro" id="IPR010562">
    <property type="entry name" value="Haemolymph_juvenile_hormone-bd"/>
</dbReference>
<organism evidence="4 5">
    <name type="scientific">Ignelater luminosus</name>
    <name type="common">Cucubano</name>
    <name type="synonym">Pyrophorus luminosus</name>
    <dbReference type="NCBI Taxonomy" id="2038154"/>
    <lineage>
        <taxon>Eukaryota</taxon>
        <taxon>Metazoa</taxon>
        <taxon>Ecdysozoa</taxon>
        <taxon>Arthropoda</taxon>
        <taxon>Hexapoda</taxon>
        <taxon>Insecta</taxon>
        <taxon>Pterygota</taxon>
        <taxon>Neoptera</taxon>
        <taxon>Endopterygota</taxon>
        <taxon>Coleoptera</taxon>
        <taxon>Polyphaga</taxon>
        <taxon>Elateriformia</taxon>
        <taxon>Elateroidea</taxon>
        <taxon>Elateridae</taxon>
        <taxon>Agrypninae</taxon>
        <taxon>Pyrophorini</taxon>
        <taxon>Ignelater</taxon>
    </lineage>
</organism>
<name>A0A8K0D4Z1_IGNLU</name>
<dbReference type="EMBL" id="VTPC01003787">
    <property type="protein sequence ID" value="KAF2898024.1"/>
    <property type="molecule type" value="Genomic_DNA"/>
</dbReference>
<keyword evidence="2" id="KW-0090">Biological rhythms</keyword>
<gene>
    <name evidence="4" type="ORF">ILUMI_08150</name>
</gene>
<sequence length="208" mass="23839">MPNLIKGIPEMDMPPVDPLEFSSIQIDTGNTGSVNLNIELLHGTASGLRNFKIENLKASFGNDGDNITFTCIVEVPQLNIEGTYKLNGKILLFELNGQGHLSFNTTDIRTDTVWRVSTYLKKNKRHINLDKIELNDVKIKNIRVKFDNLFGPNNELLTDTVNNALNDNIDNLQEELEPIIKETFIQVIRQYFNRVYRLFPLDELYLKD</sequence>
<evidence type="ECO:0000256" key="2">
    <source>
        <dbReference type="ARBA" id="ARBA00023108"/>
    </source>
</evidence>
<evidence type="ECO:0000313" key="4">
    <source>
        <dbReference type="EMBL" id="KAF2898024.1"/>
    </source>
</evidence>
<evidence type="ECO:0000256" key="1">
    <source>
        <dbReference type="ARBA" id="ARBA00022729"/>
    </source>
</evidence>
<dbReference type="SMART" id="SM00700">
    <property type="entry name" value="JHBP"/>
    <property type="match status" value="1"/>
</dbReference>
<proteinExistence type="inferred from homology"/>
<evidence type="ECO:0000313" key="5">
    <source>
        <dbReference type="Proteomes" id="UP000801492"/>
    </source>
</evidence>
<dbReference type="PANTHER" id="PTHR11008">
    <property type="entry name" value="PROTEIN TAKEOUT-LIKE PROTEIN"/>
    <property type="match status" value="1"/>
</dbReference>
<dbReference type="GO" id="GO:0007623">
    <property type="term" value="P:circadian rhythm"/>
    <property type="evidence" value="ECO:0007669"/>
    <property type="project" value="UniProtKB-ARBA"/>
</dbReference>
<comment type="caution">
    <text evidence="4">The sequence shown here is derived from an EMBL/GenBank/DDBJ whole genome shotgun (WGS) entry which is preliminary data.</text>
</comment>
<dbReference type="Gene3D" id="3.15.10.30">
    <property type="entry name" value="Haemolymph juvenile hormone binding protein"/>
    <property type="match status" value="1"/>
</dbReference>
<protein>
    <submittedName>
        <fullName evidence="4">Uncharacterized protein</fullName>
    </submittedName>
</protein>
<reference evidence="4" key="1">
    <citation type="submission" date="2019-08" db="EMBL/GenBank/DDBJ databases">
        <title>The genome of the North American firefly Photinus pyralis.</title>
        <authorList>
            <consortium name="Photinus pyralis genome working group"/>
            <person name="Fallon T.R."/>
            <person name="Sander Lower S.E."/>
            <person name="Weng J.-K."/>
        </authorList>
    </citation>
    <scope>NUCLEOTIDE SEQUENCE</scope>
    <source>
        <strain evidence="4">TRF0915ILg1</strain>
        <tissue evidence="4">Whole body</tissue>
    </source>
</reference>
<dbReference type="GO" id="GO:0005615">
    <property type="term" value="C:extracellular space"/>
    <property type="evidence" value="ECO:0007669"/>
    <property type="project" value="TreeGrafter"/>
</dbReference>
<dbReference type="Pfam" id="PF06585">
    <property type="entry name" value="JHBP"/>
    <property type="match status" value="1"/>
</dbReference>
<keyword evidence="1" id="KW-0732">Signal</keyword>
<dbReference type="InterPro" id="IPR038606">
    <property type="entry name" value="To_sf"/>
</dbReference>
<keyword evidence="5" id="KW-1185">Reference proteome</keyword>
<dbReference type="AlphaFoldDB" id="A0A8K0D4Z1"/>
<comment type="similarity">
    <text evidence="3">Belongs to the TO family.</text>
</comment>
<evidence type="ECO:0000256" key="3">
    <source>
        <dbReference type="ARBA" id="ARBA00060902"/>
    </source>
</evidence>
<dbReference type="Proteomes" id="UP000801492">
    <property type="component" value="Unassembled WGS sequence"/>
</dbReference>
<accession>A0A8K0D4Z1</accession>